<dbReference type="GeneTree" id="ENSGT00940000159113"/>
<evidence type="ECO:0000256" key="1">
    <source>
        <dbReference type="SAM" id="MobiDB-lite"/>
    </source>
</evidence>
<dbReference type="Gene3D" id="1.10.4020.10">
    <property type="entry name" value="DNA breaking-rejoining enzymes"/>
    <property type="match status" value="1"/>
</dbReference>
<keyword evidence="4" id="KW-1185">Reference proteome</keyword>
<dbReference type="SUPFAM" id="SSF47353">
    <property type="entry name" value="Retrovirus capsid dimerization domain-like"/>
    <property type="match status" value="1"/>
</dbReference>
<reference evidence="3" key="3">
    <citation type="submission" date="2025-09" db="UniProtKB">
        <authorList>
            <consortium name="Ensembl"/>
        </authorList>
    </citation>
    <scope>IDENTIFICATION</scope>
</reference>
<dbReference type="AlphaFoldDB" id="A0A669ESM6"/>
<evidence type="ECO:0000313" key="4">
    <source>
        <dbReference type="Proteomes" id="UP000005207"/>
    </source>
</evidence>
<reference evidence="3" key="2">
    <citation type="submission" date="2025-08" db="UniProtKB">
        <authorList>
            <consortium name="Ensembl"/>
        </authorList>
    </citation>
    <scope>IDENTIFICATION</scope>
</reference>
<dbReference type="InterPro" id="IPR003309">
    <property type="entry name" value="SCAN_dom"/>
</dbReference>
<dbReference type="Ensembl" id="ENSONIT00000062815.1">
    <property type="protein sequence ID" value="ENSONIP00000074360.1"/>
    <property type="gene ID" value="ENSONIG00000029365.1"/>
</dbReference>
<dbReference type="InterPro" id="IPR038269">
    <property type="entry name" value="SCAN_sf"/>
</dbReference>
<dbReference type="SUPFAM" id="SSF52266">
    <property type="entry name" value="SGNH hydrolase"/>
    <property type="match status" value="1"/>
</dbReference>
<dbReference type="PROSITE" id="PS50804">
    <property type="entry name" value="SCAN_BOX"/>
    <property type="match status" value="1"/>
</dbReference>
<dbReference type="Proteomes" id="UP000005207">
    <property type="component" value="Linkage group LG9"/>
</dbReference>
<organism evidence="3 4">
    <name type="scientific">Oreochromis niloticus</name>
    <name type="common">Nile tilapia</name>
    <name type="synonym">Tilapia nilotica</name>
    <dbReference type="NCBI Taxonomy" id="8128"/>
    <lineage>
        <taxon>Eukaryota</taxon>
        <taxon>Metazoa</taxon>
        <taxon>Chordata</taxon>
        <taxon>Craniata</taxon>
        <taxon>Vertebrata</taxon>
        <taxon>Euteleostomi</taxon>
        <taxon>Actinopterygii</taxon>
        <taxon>Neopterygii</taxon>
        <taxon>Teleostei</taxon>
        <taxon>Neoteleostei</taxon>
        <taxon>Acanthomorphata</taxon>
        <taxon>Ovalentaria</taxon>
        <taxon>Cichlomorphae</taxon>
        <taxon>Cichliformes</taxon>
        <taxon>Cichlidae</taxon>
        <taxon>African cichlids</taxon>
        <taxon>Pseudocrenilabrinae</taxon>
        <taxon>Oreochromini</taxon>
        <taxon>Oreochromis</taxon>
    </lineage>
</organism>
<dbReference type="Pfam" id="PF02023">
    <property type="entry name" value="SCAN"/>
    <property type="match status" value="1"/>
</dbReference>
<dbReference type="PANTHER" id="PTHR46888:SF1">
    <property type="entry name" value="RIBONUCLEASE H"/>
    <property type="match status" value="1"/>
</dbReference>
<feature type="domain" description="SCAN box" evidence="2">
    <location>
        <begin position="185"/>
        <end position="261"/>
    </location>
</feature>
<feature type="region of interest" description="Disordered" evidence="1">
    <location>
        <begin position="56"/>
        <end position="83"/>
    </location>
</feature>
<protein>
    <recommendedName>
        <fullName evidence="2">SCAN box domain-containing protein</fullName>
    </recommendedName>
</protein>
<evidence type="ECO:0000313" key="3">
    <source>
        <dbReference type="Ensembl" id="ENSONIP00000074360.1"/>
    </source>
</evidence>
<name>A0A669ESM6_ORENI</name>
<reference evidence="4" key="1">
    <citation type="submission" date="2012-01" db="EMBL/GenBank/DDBJ databases">
        <title>The Genome Sequence of Oreochromis niloticus (Nile Tilapia).</title>
        <authorList>
            <consortium name="Broad Institute Genome Assembly Team"/>
            <consortium name="Broad Institute Sequencing Platform"/>
            <person name="Di Palma F."/>
            <person name="Johnson J."/>
            <person name="Lander E.S."/>
            <person name="Lindblad-Toh K."/>
        </authorList>
    </citation>
    <scope>NUCLEOTIDE SEQUENCE [LARGE SCALE GENOMIC DNA]</scope>
</reference>
<evidence type="ECO:0000259" key="2">
    <source>
        <dbReference type="PROSITE" id="PS50804"/>
    </source>
</evidence>
<dbReference type="Gene3D" id="3.40.50.12700">
    <property type="match status" value="1"/>
</dbReference>
<accession>A0A669ESM6</accession>
<sequence>MRHSKRTETILFEQIKQLSDNIPRLQHDVYSELHQPCVQCDISIAAVFPKQEAGQLPPLSAVQPPHGATEHQAELPPPSQPLHAQPQMHVVQPAPVQRAEIHHGGEPRIPDFREGEYPESFFVRFERIAKTWGWPQVEWAARVVTLLTGKALEAYAGMDEEQSDSYDAIKAAVLSKFNVTEETYRYRFRSTSVPVGESVCETYNRIKGLYKRWMHPDSRSKEEIGKTIILEQFLRVLQPDIHTWVKENNPKTREEAADLAERYLAAHRDPFKSKMTVGRPRFVEVKPPGVSSVKSLDTRGGKKPIHCSQRYNLICYYCQQPGLVLFSLNCWLSEWCPRNDVGFIDNWQTFWRKPGLVRRDDIHPTLDGAALISRNVDKFIKPPKI</sequence>
<dbReference type="InParanoid" id="A0A669ESM6"/>
<proteinExistence type="predicted"/>
<dbReference type="PANTHER" id="PTHR46888">
    <property type="entry name" value="ZINC KNUCKLE DOMAINCONTAINING PROTEIN-RELATED"/>
    <property type="match status" value="1"/>
</dbReference>
<dbReference type="SMART" id="SM00431">
    <property type="entry name" value="SCAN"/>
    <property type="match status" value="1"/>
</dbReference>